<dbReference type="InterPro" id="IPR035976">
    <property type="entry name" value="Sushi/SCR/CCP_sf"/>
</dbReference>
<feature type="compositionally biased region" description="Low complexity" evidence="3">
    <location>
        <begin position="724"/>
        <end position="744"/>
    </location>
</feature>
<evidence type="ECO:0000256" key="1">
    <source>
        <dbReference type="ARBA" id="ARBA00023157"/>
    </source>
</evidence>
<name>A0AAV3YR01_9GAST</name>
<feature type="compositionally biased region" description="Basic and acidic residues" evidence="3">
    <location>
        <begin position="1004"/>
        <end position="1019"/>
    </location>
</feature>
<feature type="region of interest" description="Disordered" evidence="3">
    <location>
        <begin position="1109"/>
        <end position="1455"/>
    </location>
</feature>
<feature type="compositionally biased region" description="Basic and acidic residues" evidence="3">
    <location>
        <begin position="1127"/>
        <end position="1139"/>
    </location>
</feature>
<gene>
    <name evidence="7" type="ORF">PoB_001120300</name>
</gene>
<feature type="compositionally biased region" description="Polar residues" evidence="3">
    <location>
        <begin position="1351"/>
        <end position="1372"/>
    </location>
</feature>
<dbReference type="InterPro" id="IPR035914">
    <property type="entry name" value="Sperma_CUB_dom_sf"/>
</dbReference>
<keyword evidence="1" id="KW-1015">Disulfide bond</keyword>
<evidence type="ECO:0000313" key="8">
    <source>
        <dbReference type="Proteomes" id="UP000735302"/>
    </source>
</evidence>
<feature type="compositionally biased region" description="Basic and acidic residues" evidence="3">
    <location>
        <begin position="1080"/>
        <end position="1089"/>
    </location>
</feature>
<dbReference type="SUPFAM" id="SSF57535">
    <property type="entry name" value="Complement control module/SCR domain"/>
    <property type="match status" value="1"/>
</dbReference>
<evidence type="ECO:0000256" key="4">
    <source>
        <dbReference type="SAM" id="Phobius"/>
    </source>
</evidence>
<feature type="region of interest" description="Disordered" evidence="3">
    <location>
        <begin position="648"/>
        <end position="764"/>
    </location>
</feature>
<feature type="compositionally biased region" description="Acidic residues" evidence="3">
    <location>
        <begin position="1297"/>
        <end position="1309"/>
    </location>
</feature>
<evidence type="ECO:0000259" key="6">
    <source>
        <dbReference type="PROSITE" id="PS01180"/>
    </source>
</evidence>
<reference evidence="7 8" key="1">
    <citation type="journal article" date="2021" name="Elife">
        <title>Chloroplast acquisition without the gene transfer in kleptoplastic sea slugs, Plakobranchus ocellatus.</title>
        <authorList>
            <person name="Maeda T."/>
            <person name="Takahashi S."/>
            <person name="Yoshida T."/>
            <person name="Shimamura S."/>
            <person name="Takaki Y."/>
            <person name="Nagai Y."/>
            <person name="Toyoda A."/>
            <person name="Suzuki Y."/>
            <person name="Arimoto A."/>
            <person name="Ishii H."/>
            <person name="Satoh N."/>
            <person name="Nishiyama T."/>
            <person name="Hasebe M."/>
            <person name="Maruyama T."/>
            <person name="Minagawa J."/>
            <person name="Obokata J."/>
            <person name="Shigenobu S."/>
        </authorList>
    </citation>
    <scope>NUCLEOTIDE SEQUENCE [LARGE SCALE GENOMIC DNA]</scope>
</reference>
<keyword evidence="5" id="KW-0732">Signal</keyword>
<feature type="chain" id="PRO_5043495263" description="CUB domain-containing protein" evidence="5">
    <location>
        <begin position="20"/>
        <end position="1455"/>
    </location>
</feature>
<comment type="caution">
    <text evidence="2">Lacks conserved residue(s) required for the propagation of feature annotation.</text>
</comment>
<keyword evidence="8" id="KW-1185">Reference proteome</keyword>
<protein>
    <recommendedName>
        <fullName evidence="6">CUB domain-containing protein</fullName>
    </recommendedName>
</protein>
<feature type="compositionally biased region" description="Basic and acidic residues" evidence="3">
    <location>
        <begin position="667"/>
        <end position="693"/>
    </location>
</feature>
<evidence type="ECO:0000313" key="7">
    <source>
        <dbReference type="EMBL" id="GFN84697.1"/>
    </source>
</evidence>
<feature type="compositionally biased region" description="Low complexity" evidence="3">
    <location>
        <begin position="910"/>
        <end position="923"/>
    </location>
</feature>
<evidence type="ECO:0000256" key="2">
    <source>
        <dbReference type="PROSITE-ProRule" id="PRU00059"/>
    </source>
</evidence>
<dbReference type="PROSITE" id="PS01180">
    <property type="entry name" value="CUB"/>
    <property type="match status" value="1"/>
</dbReference>
<feature type="compositionally biased region" description="Basic and acidic residues" evidence="3">
    <location>
        <begin position="1175"/>
        <end position="1186"/>
    </location>
</feature>
<feature type="compositionally biased region" description="Basic and acidic residues" evidence="3">
    <location>
        <begin position="1278"/>
        <end position="1296"/>
    </location>
</feature>
<evidence type="ECO:0000256" key="5">
    <source>
        <dbReference type="SAM" id="SignalP"/>
    </source>
</evidence>
<feature type="compositionally biased region" description="Acidic residues" evidence="3">
    <location>
        <begin position="1385"/>
        <end position="1394"/>
    </location>
</feature>
<feature type="region of interest" description="Disordered" evidence="3">
    <location>
        <begin position="461"/>
        <end position="489"/>
    </location>
</feature>
<feature type="compositionally biased region" description="Polar residues" evidence="3">
    <location>
        <begin position="1223"/>
        <end position="1238"/>
    </location>
</feature>
<dbReference type="Gene3D" id="2.60.120.290">
    <property type="entry name" value="Spermadhesin, CUB domain"/>
    <property type="match status" value="1"/>
</dbReference>
<sequence>MELTFLALSFVLCIHQVSSSVLNDLLLNENFKSNELFLCNKTQTEDRGSVFMKDVEQINGPQCILHIDVPNASSIRILFLPLSPRQKTTSSPSAFGVRFRPRILVYKSHPKILSLSPFFDWEFSTRVTVQEFHSSKVWLVYKPLQTSVNEHKLNQKIYISISYVANFDVKKNLQCADSGPEAVNHGTFHIYNRMLGDAAVLRCNDGYVIPNGFESFSHCIFDEGSRTLTWSKSNFLCESVCKHPPEVDHSSVNRWSDTDTLYMDHVTEPGKQNQTKFTAQYTCKPPYIMHPANHPGIMTCTSNEQTFLSAIVAVAATTIAPMWLPKLPSCVIPDCFSTTILNQRQGAVVNPSYPSNLLTGGRRHCRWEVLAPRKNIFIHISTLYIDLPASDNSTKVEIFDIGHARPIKILVLSGHTVGLPHVISESSKVLITYTGPVENVTGLRGFYLKYEMRPKGLRFRRASESRGTADLQGSGSSASGADEETSVSNEVAAAAQNTTPRNFYSTVKGNSEDSPDNGLIAVFVIIPLVVLILILVGGYFWYRRKYPVRMILGRDVSKFTNPKYARPNREATLVRNDADKFFSEPHDDTDGICSLEMNPENPRYEQYDNPGYQADETDEMGVSVDDEEEERQFRAKKSWLFRRSEDKGIDGKARGRASKGDSFSDNQSHDDVSLEKINESVTVKEDDRKRSASRDSVASDISRLMKEQSVTPKHPRRGVSNDQTTESSSTTGSVVSSHSVNIHSEVNKSEANSRSDLTESIEEEKIEKIAQNVEVKSEDEESNFMKTAKVIFEQPSLEQVMAVAKARSRSMSAGNIKLDLHARQRSYSVDPTKSARKTSLHDETILAAYAKSLAGRQILEAPISSASSQHSMDTGPELSIYSKSSPSKQPTLSASIVGVDIKVRTASDVSSGSSFSVRSVDGSNGADRRRGLSLASTNSNPHLVTDLDDTSQESADDAATEEKIDASDLQSEENQSNAEEPQTEEDANVKSFVESSPSDQEVMEPSKEEYAFKIPEEGKNATSNNVNGGVSSSENLSEPVHNTSVNVTEESRRHLSNEDEDSSENNGLAFEEVVSGHSQHLAEQKRTSDDNSFPGASLSADESLAFVVTQGEPEKDIQTIEQVGTVLHHEDDLTNKENDAAEMTEGSESADSELFRTKNTQQSDLSAQPDNSNEFVKDRQKEKLEDESSGVMPEEKTSQVTGSSEDGSDQEGDVPKRSDTNLKHSNSSSSGEEVTELNNLVKDKESTDDSDSDSSESGASGVAATYDFGGGDSDEHADEVSKSESESEGGSDSKSDDDSEEKQDEETDPGDAGIAGPDRLASLHHTKASPRDSSITDSSQSQGSNSDTDNHLQSTSTATHNIQLGLDTSTSQKRVKILPLAINLSDDDDEDDDDKGDKYRLSDDEISDILNSSDDENDTGKSTFDDASIALQPSRSSPATYTFQSYDSDDEDIDV</sequence>
<keyword evidence="4" id="KW-1133">Transmembrane helix</keyword>
<comment type="caution">
    <text evidence="7">The sequence shown here is derived from an EMBL/GenBank/DDBJ whole genome shotgun (WGS) entry which is preliminary data.</text>
</comment>
<feature type="compositionally biased region" description="Polar residues" evidence="3">
    <location>
        <begin position="1157"/>
        <end position="1174"/>
    </location>
</feature>
<feature type="compositionally biased region" description="Polar residues" evidence="3">
    <location>
        <begin position="968"/>
        <end position="980"/>
    </location>
</feature>
<feature type="transmembrane region" description="Helical" evidence="4">
    <location>
        <begin position="518"/>
        <end position="542"/>
    </location>
</feature>
<feature type="compositionally biased region" description="Low complexity" evidence="3">
    <location>
        <begin position="1255"/>
        <end position="1265"/>
    </location>
</feature>
<feature type="compositionally biased region" description="Low complexity" evidence="3">
    <location>
        <begin position="1332"/>
        <end position="1347"/>
    </location>
</feature>
<feature type="compositionally biased region" description="Basic and acidic residues" evidence="3">
    <location>
        <begin position="745"/>
        <end position="764"/>
    </location>
</feature>
<feature type="compositionally biased region" description="Basic and acidic residues" evidence="3">
    <location>
        <begin position="1213"/>
        <end position="1222"/>
    </location>
</feature>
<keyword evidence="4" id="KW-0472">Membrane</keyword>
<feature type="region of interest" description="Disordered" evidence="3">
    <location>
        <begin position="864"/>
        <end position="892"/>
    </location>
</feature>
<accession>A0AAV3YR01</accession>
<feature type="signal peptide" evidence="5">
    <location>
        <begin position="1"/>
        <end position="19"/>
    </location>
</feature>
<dbReference type="SUPFAM" id="SSF49854">
    <property type="entry name" value="Spermadhesin, CUB domain"/>
    <property type="match status" value="1"/>
</dbReference>
<keyword evidence="4" id="KW-0812">Transmembrane</keyword>
<feature type="compositionally biased region" description="Acidic residues" evidence="3">
    <location>
        <begin position="946"/>
        <end position="959"/>
    </location>
</feature>
<evidence type="ECO:0000256" key="3">
    <source>
        <dbReference type="SAM" id="MobiDB-lite"/>
    </source>
</evidence>
<organism evidence="7 8">
    <name type="scientific">Plakobranchus ocellatus</name>
    <dbReference type="NCBI Taxonomy" id="259542"/>
    <lineage>
        <taxon>Eukaryota</taxon>
        <taxon>Metazoa</taxon>
        <taxon>Spiralia</taxon>
        <taxon>Lophotrochozoa</taxon>
        <taxon>Mollusca</taxon>
        <taxon>Gastropoda</taxon>
        <taxon>Heterobranchia</taxon>
        <taxon>Euthyneura</taxon>
        <taxon>Panpulmonata</taxon>
        <taxon>Sacoglossa</taxon>
        <taxon>Placobranchoidea</taxon>
        <taxon>Plakobranchidae</taxon>
        <taxon>Plakobranchus</taxon>
    </lineage>
</organism>
<feature type="domain" description="CUB" evidence="6">
    <location>
        <begin position="335"/>
        <end position="453"/>
    </location>
</feature>
<feature type="compositionally biased region" description="Low complexity" evidence="3">
    <location>
        <begin position="1023"/>
        <end position="1038"/>
    </location>
</feature>
<feature type="compositionally biased region" description="Polar residues" evidence="3">
    <location>
        <begin position="1431"/>
        <end position="1446"/>
    </location>
</feature>
<proteinExistence type="predicted"/>
<feature type="compositionally biased region" description="Acidic residues" evidence="3">
    <location>
        <begin position="615"/>
        <end position="628"/>
    </location>
</feature>
<feature type="region of interest" description="Disordered" evidence="3">
    <location>
        <begin position="598"/>
        <end position="628"/>
    </location>
</feature>
<dbReference type="Proteomes" id="UP000735302">
    <property type="component" value="Unassembled WGS sequence"/>
</dbReference>
<feature type="region of interest" description="Disordered" evidence="3">
    <location>
        <begin position="910"/>
        <end position="1097"/>
    </location>
</feature>
<dbReference type="InterPro" id="IPR000859">
    <property type="entry name" value="CUB_dom"/>
</dbReference>
<dbReference type="EMBL" id="BLXT01001321">
    <property type="protein sequence ID" value="GFN84697.1"/>
    <property type="molecule type" value="Genomic_DNA"/>
</dbReference>
<feature type="compositionally biased region" description="Polar residues" evidence="3">
    <location>
        <begin position="881"/>
        <end position="892"/>
    </location>
</feature>